<evidence type="ECO:0000256" key="8">
    <source>
        <dbReference type="ARBA" id="ARBA00023014"/>
    </source>
</evidence>
<dbReference type="PROSITE" id="PS51379">
    <property type="entry name" value="4FE4S_FER_2"/>
    <property type="match status" value="1"/>
</dbReference>
<dbReference type="InterPro" id="IPR007859">
    <property type="entry name" value="ETF-QO/FixX_C"/>
</dbReference>
<keyword evidence="4" id="KW-0813">Transport</keyword>
<evidence type="ECO:0000256" key="5">
    <source>
        <dbReference type="ARBA" id="ARBA00022723"/>
    </source>
</evidence>
<name>T1B6C2_9ZZZZ</name>
<dbReference type="PIRSF" id="PIRSF036548">
    <property type="entry name" value="Fdx_FixX"/>
    <property type="match status" value="1"/>
</dbReference>
<reference evidence="11" key="1">
    <citation type="submission" date="2013-08" db="EMBL/GenBank/DDBJ databases">
        <authorList>
            <person name="Mendez C."/>
            <person name="Richter M."/>
            <person name="Ferrer M."/>
            <person name="Sanchez J."/>
        </authorList>
    </citation>
    <scope>NUCLEOTIDE SEQUENCE</scope>
</reference>
<organism evidence="11">
    <name type="scientific">mine drainage metagenome</name>
    <dbReference type="NCBI Taxonomy" id="410659"/>
    <lineage>
        <taxon>unclassified sequences</taxon>
        <taxon>metagenomes</taxon>
        <taxon>ecological metagenomes</taxon>
    </lineage>
</organism>
<gene>
    <name evidence="11" type="ORF">B2A_02241</name>
</gene>
<keyword evidence="5" id="KW-0479">Metal-binding</keyword>
<evidence type="ECO:0000256" key="1">
    <source>
        <dbReference type="ARBA" id="ARBA00003208"/>
    </source>
</evidence>
<keyword evidence="8" id="KW-0411">Iron-sulfur</keyword>
<evidence type="ECO:0000256" key="9">
    <source>
        <dbReference type="ARBA" id="ARBA00023231"/>
    </source>
</evidence>
<sequence length="104" mass="11383">MADPTGPTAGSAPIEIKRRLGTLRTVTDSKEHAHITVKPPICAQCPHSFCTFVCPAKCYERIDGRLVFRYEDCVECGACDIACDQGSVTWNLPRGPYGVKYAYG</sequence>
<dbReference type="Pfam" id="PF05187">
    <property type="entry name" value="Fer4_ETF_QO"/>
    <property type="match status" value="1"/>
</dbReference>
<evidence type="ECO:0000256" key="4">
    <source>
        <dbReference type="ARBA" id="ARBA00022448"/>
    </source>
</evidence>
<evidence type="ECO:0000313" key="11">
    <source>
        <dbReference type="EMBL" id="EQD63998.1"/>
    </source>
</evidence>
<reference evidence="11" key="2">
    <citation type="journal article" date="2014" name="ISME J.">
        <title>Microbial stratification in low pH oxic and suboxic macroscopic growths along an acid mine drainage.</title>
        <authorList>
            <person name="Mendez-Garcia C."/>
            <person name="Mesa V."/>
            <person name="Sprenger R.R."/>
            <person name="Richter M."/>
            <person name="Diez M.S."/>
            <person name="Solano J."/>
            <person name="Bargiela R."/>
            <person name="Golyshina O.V."/>
            <person name="Manteca A."/>
            <person name="Ramos J.L."/>
            <person name="Gallego J.R."/>
            <person name="Llorente I."/>
            <person name="Martins Dos Santos V.A."/>
            <person name="Jensen O.N."/>
            <person name="Pelaez A.I."/>
            <person name="Sanchez J."/>
            <person name="Ferrer M."/>
        </authorList>
    </citation>
    <scope>NUCLEOTIDE SEQUENCE</scope>
</reference>
<proteinExistence type="predicted"/>
<dbReference type="InterPro" id="IPR017896">
    <property type="entry name" value="4Fe4S_Fe-S-bd"/>
</dbReference>
<accession>T1B6C2</accession>
<dbReference type="AlphaFoldDB" id="T1B6C2"/>
<protein>
    <recommendedName>
        <fullName evidence="3">Ferredoxin-like protein</fullName>
    </recommendedName>
</protein>
<evidence type="ECO:0000256" key="2">
    <source>
        <dbReference type="ARBA" id="ARBA00009192"/>
    </source>
</evidence>
<dbReference type="SUPFAM" id="SSF54862">
    <property type="entry name" value="4Fe-4S ferredoxins"/>
    <property type="match status" value="1"/>
</dbReference>
<dbReference type="PANTHER" id="PTHR43082:SF3">
    <property type="entry name" value="FERREDOXIN-LIKE PROTEIN YDIT"/>
    <property type="match status" value="1"/>
</dbReference>
<evidence type="ECO:0000256" key="6">
    <source>
        <dbReference type="ARBA" id="ARBA00022982"/>
    </source>
</evidence>
<comment type="function">
    <text evidence="1">Could be a 3Fe-4S cluster-containing protein.</text>
</comment>
<comment type="similarity">
    <text evidence="2">To ferredoxins from P.putida and C.tartarivorum, ferredoxin I from A.vinelandii, ferredoxin II from D.desulfuricans.</text>
</comment>
<evidence type="ECO:0000256" key="3">
    <source>
        <dbReference type="ARBA" id="ARBA00020378"/>
    </source>
</evidence>
<dbReference type="GO" id="GO:0051536">
    <property type="term" value="F:iron-sulfur cluster binding"/>
    <property type="evidence" value="ECO:0007669"/>
    <property type="project" value="UniProtKB-KW"/>
</dbReference>
<dbReference type="GO" id="GO:0005506">
    <property type="term" value="F:iron ion binding"/>
    <property type="evidence" value="ECO:0007669"/>
    <property type="project" value="InterPro"/>
</dbReference>
<dbReference type="InterPro" id="IPR012206">
    <property type="entry name" value="Fd_FixX"/>
</dbReference>
<evidence type="ECO:0000256" key="7">
    <source>
        <dbReference type="ARBA" id="ARBA00023004"/>
    </source>
</evidence>
<keyword evidence="7" id="KW-0408">Iron</keyword>
<keyword evidence="6" id="KW-0249">Electron transport</keyword>
<dbReference type="PANTHER" id="PTHR43082">
    <property type="entry name" value="FERREDOXIN-LIKE"/>
    <property type="match status" value="1"/>
</dbReference>
<evidence type="ECO:0000259" key="10">
    <source>
        <dbReference type="PROSITE" id="PS51379"/>
    </source>
</evidence>
<keyword evidence="9" id="KW-0535">Nitrogen fixation</keyword>
<dbReference type="EMBL" id="AUZZ01001551">
    <property type="protein sequence ID" value="EQD63998.1"/>
    <property type="molecule type" value="Genomic_DNA"/>
</dbReference>
<feature type="domain" description="4Fe-4S ferredoxin-type" evidence="10">
    <location>
        <begin position="64"/>
        <end position="93"/>
    </location>
</feature>
<dbReference type="Gene3D" id="3.30.70.20">
    <property type="match status" value="1"/>
</dbReference>
<comment type="caution">
    <text evidence="11">The sequence shown here is derived from an EMBL/GenBank/DDBJ whole genome shotgun (WGS) entry which is preliminary data.</text>
</comment>